<gene>
    <name evidence="1" type="ORF">RJN63_12790</name>
</gene>
<comment type="caution">
    <text evidence="1">The sequence shown here is derived from an EMBL/GenBank/DDBJ whole genome shotgun (WGS) entry which is preliminary data.</text>
</comment>
<name>A0AAE4K458_9BURK</name>
<organism evidence="1">
    <name type="scientific">Herbaspirillum huttiense subsp. nephrolepidis</name>
    <dbReference type="NCBI Taxonomy" id="3075126"/>
    <lineage>
        <taxon>Bacteria</taxon>
        <taxon>Pseudomonadati</taxon>
        <taxon>Pseudomonadota</taxon>
        <taxon>Betaproteobacteria</taxon>
        <taxon>Burkholderiales</taxon>
        <taxon>Oxalobacteraceae</taxon>
        <taxon>Herbaspirillum</taxon>
    </lineage>
</organism>
<accession>A0AAE4K458</accession>
<evidence type="ECO:0000313" key="1">
    <source>
        <dbReference type="EMBL" id="MDT0337714.1"/>
    </source>
</evidence>
<dbReference type="EMBL" id="JAVRAA010000005">
    <property type="protein sequence ID" value="MDT0337714.1"/>
    <property type="molecule type" value="Genomic_DNA"/>
</dbReference>
<proteinExistence type="predicted"/>
<protein>
    <submittedName>
        <fullName evidence="1">Uncharacterized protein</fullName>
    </submittedName>
</protein>
<dbReference type="RefSeq" id="WP_284078268.1">
    <property type="nucleotide sequence ID" value="NZ_JAVLSM010000007.1"/>
</dbReference>
<dbReference type="AlphaFoldDB" id="A0AAE4K458"/>
<reference evidence="1" key="1">
    <citation type="submission" date="2023-02" db="EMBL/GenBank/DDBJ databases">
        <title>Description of Herbaspirillum huttiense subsp. nephrolepsisexaltata and Herbaspirillum huttiense subsp. lycopersicon.</title>
        <authorList>
            <person name="Poudel M."/>
            <person name="Sharma A."/>
            <person name="Goss E."/>
            <person name="Tapia J.H."/>
            <person name="Harmon C.M."/>
            <person name="Jones J.B."/>
        </authorList>
    </citation>
    <scope>NUCLEOTIDE SEQUENCE</scope>
    <source>
        <strain evidence="1">NC40101</strain>
    </source>
</reference>
<sequence length="160" mass="18304">MEQISQSTFTLPGVIGTFRPAVVFAEAFSVEEHLHARWARFEITESFLLQILRLQAVCKENKLTDLRVFSGPSQWDQEEHWRPDVPHLHISGADFWYQAVPKYGDGMVQTQAIPIEPLLRLLAQHRTGEHDRKDFKWVNGVLYFSGSDADLLAEDVAEAI</sequence>